<gene>
    <name evidence="3" type="ORF">LH29_12495</name>
</gene>
<dbReference type="RefSeq" id="WP_045029955.1">
    <property type="nucleotide sequence ID" value="NZ_JRHC01000002.1"/>
</dbReference>
<evidence type="ECO:0000313" key="4">
    <source>
        <dbReference type="Proteomes" id="UP000032544"/>
    </source>
</evidence>
<dbReference type="Pfam" id="PF00534">
    <property type="entry name" value="Glycos_transf_1"/>
    <property type="match status" value="1"/>
</dbReference>
<evidence type="ECO:0000313" key="3">
    <source>
        <dbReference type="EMBL" id="KJF43880.1"/>
    </source>
</evidence>
<dbReference type="STRING" id="1544798.LH29_12495"/>
<sequence>MKIKIVWITADYFLDVDYPIVPSIGNNFEIDWYILLDSFPIDVKKIKDACKTKNIKVHFYKLYKKWYSPLSFFEILNLYKQVKRESADIIYANISSYVFPYLLADIVFDKSNIIFATHNVNTPKGARYENLAKLNMSFLLRRFKNFHVFSENQKNVLESRVNGRNILYAPLALKDYGKSSNHLLRDKLHFLSFGHIRDYKRIDLLIKAVQLVYEQTNKLFKVTIAGTCKDWDKYQRLIKYPFLFDLKIGYINDHEIPTLFNSHKFLVLPYQDLAQSGAITVAFNYNMPVVTSNIQQFKEFVHDGINGFSFNSESVESLSAVLIDCLNMTTDDYGLLCKQTNQFISQNYSTKSIIDRYRTYFRTMLKTKK</sequence>
<dbReference type="PANTHER" id="PTHR46401:SF2">
    <property type="entry name" value="GLYCOSYLTRANSFERASE WBBK-RELATED"/>
    <property type="match status" value="1"/>
</dbReference>
<protein>
    <recommendedName>
        <fullName evidence="2">Glycosyl transferase family 1 domain-containing protein</fullName>
    </recommendedName>
</protein>
<evidence type="ECO:0000256" key="1">
    <source>
        <dbReference type="ARBA" id="ARBA00022679"/>
    </source>
</evidence>
<dbReference type="EMBL" id="JRHC01000002">
    <property type="protein sequence ID" value="KJF43880.1"/>
    <property type="molecule type" value="Genomic_DNA"/>
</dbReference>
<dbReference type="OrthoDB" id="9771846at2"/>
<dbReference type="GO" id="GO:0009103">
    <property type="term" value="P:lipopolysaccharide biosynthetic process"/>
    <property type="evidence" value="ECO:0007669"/>
    <property type="project" value="TreeGrafter"/>
</dbReference>
<keyword evidence="1" id="KW-0808">Transferase</keyword>
<dbReference type="GO" id="GO:0016757">
    <property type="term" value="F:glycosyltransferase activity"/>
    <property type="evidence" value="ECO:0007669"/>
    <property type="project" value="InterPro"/>
</dbReference>
<dbReference type="Gene3D" id="3.40.50.2000">
    <property type="entry name" value="Glycogen Phosphorylase B"/>
    <property type="match status" value="2"/>
</dbReference>
<keyword evidence="4" id="KW-1185">Reference proteome</keyword>
<name>A0A0D8JA67_9BACT</name>
<feature type="domain" description="Glycosyl transferase family 1" evidence="2">
    <location>
        <begin position="186"/>
        <end position="328"/>
    </location>
</feature>
<dbReference type="CDD" id="cd03801">
    <property type="entry name" value="GT4_PimA-like"/>
    <property type="match status" value="1"/>
</dbReference>
<accession>A0A0D8JA67</accession>
<dbReference type="InterPro" id="IPR001296">
    <property type="entry name" value="Glyco_trans_1"/>
</dbReference>
<reference evidence="3 4" key="1">
    <citation type="submission" date="2014-09" db="EMBL/GenBank/DDBJ databases">
        <title>Draft Genome Sequence of Draconibacterium sp. JN14CK-3.</title>
        <authorList>
            <person name="Dong C."/>
            <person name="Lai Q."/>
            <person name="Shao Z."/>
        </authorList>
    </citation>
    <scope>NUCLEOTIDE SEQUENCE [LARGE SCALE GENOMIC DNA]</scope>
    <source>
        <strain evidence="3 4">JN14CK-3</strain>
    </source>
</reference>
<dbReference type="AlphaFoldDB" id="A0A0D8JA67"/>
<dbReference type="Proteomes" id="UP000032544">
    <property type="component" value="Unassembled WGS sequence"/>
</dbReference>
<dbReference type="PANTHER" id="PTHR46401">
    <property type="entry name" value="GLYCOSYLTRANSFERASE WBBK-RELATED"/>
    <property type="match status" value="1"/>
</dbReference>
<organism evidence="3 4">
    <name type="scientific">Draconibacterium sediminis</name>
    <dbReference type="NCBI Taxonomy" id="1544798"/>
    <lineage>
        <taxon>Bacteria</taxon>
        <taxon>Pseudomonadati</taxon>
        <taxon>Bacteroidota</taxon>
        <taxon>Bacteroidia</taxon>
        <taxon>Marinilabiliales</taxon>
        <taxon>Prolixibacteraceae</taxon>
        <taxon>Draconibacterium</taxon>
    </lineage>
</organism>
<comment type="caution">
    <text evidence="3">The sequence shown here is derived from an EMBL/GenBank/DDBJ whole genome shotgun (WGS) entry which is preliminary data.</text>
</comment>
<proteinExistence type="predicted"/>
<dbReference type="SUPFAM" id="SSF53756">
    <property type="entry name" value="UDP-Glycosyltransferase/glycogen phosphorylase"/>
    <property type="match status" value="1"/>
</dbReference>
<evidence type="ECO:0000259" key="2">
    <source>
        <dbReference type="Pfam" id="PF00534"/>
    </source>
</evidence>